<dbReference type="PANTHER" id="PTHR23524">
    <property type="entry name" value="TRANSPORTER, PUTATIVE (AFU_ORTHOLOGUE AFUA_8G04850)-RELATED"/>
    <property type="match status" value="1"/>
</dbReference>
<evidence type="ECO:0000313" key="6">
    <source>
        <dbReference type="Proteomes" id="UP000726737"/>
    </source>
</evidence>
<feature type="transmembrane region" description="Helical" evidence="3">
    <location>
        <begin position="113"/>
        <end position="131"/>
    </location>
</feature>
<feature type="transmembrane region" description="Helical" evidence="3">
    <location>
        <begin position="143"/>
        <end position="161"/>
    </location>
</feature>
<dbReference type="AlphaFoldDB" id="A0A9P6PU74"/>
<evidence type="ECO:0000256" key="3">
    <source>
        <dbReference type="SAM" id="Phobius"/>
    </source>
</evidence>
<feature type="transmembrane region" description="Helical" evidence="3">
    <location>
        <begin position="173"/>
        <end position="192"/>
    </location>
</feature>
<dbReference type="OrthoDB" id="18110at2759"/>
<dbReference type="SUPFAM" id="SSF103473">
    <property type="entry name" value="MFS general substrate transporter"/>
    <property type="match status" value="1"/>
</dbReference>
<keyword evidence="3" id="KW-0812">Transmembrane</keyword>
<feature type="transmembrane region" description="Helical" evidence="3">
    <location>
        <begin position="394"/>
        <end position="414"/>
    </location>
</feature>
<name>A0A9P6PU74_9FUNG</name>
<feature type="transmembrane region" description="Helical" evidence="3">
    <location>
        <begin position="456"/>
        <end position="480"/>
    </location>
</feature>
<evidence type="ECO:0000313" key="5">
    <source>
        <dbReference type="EMBL" id="KAG0252602.1"/>
    </source>
</evidence>
<feature type="domain" description="Major facilitator superfamily (MFS) profile" evidence="4">
    <location>
        <begin position="286"/>
        <end position="508"/>
    </location>
</feature>
<protein>
    <recommendedName>
        <fullName evidence="4">Major facilitator superfamily (MFS) profile domain-containing protein</fullName>
    </recommendedName>
</protein>
<evidence type="ECO:0000259" key="4">
    <source>
        <dbReference type="PROSITE" id="PS50850"/>
    </source>
</evidence>
<dbReference type="InterPro" id="IPR011701">
    <property type="entry name" value="MFS"/>
</dbReference>
<feature type="transmembrane region" description="Helical" evidence="3">
    <location>
        <begin position="426"/>
        <end position="450"/>
    </location>
</feature>
<dbReference type="GO" id="GO:0022857">
    <property type="term" value="F:transmembrane transporter activity"/>
    <property type="evidence" value="ECO:0007669"/>
    <property type="project" value="InterPro"/>
</dbReference>
<dbReference type="Pfam" id="PF07690">
    <property type="entry name" value="MFS_1"/>
    <property type="match status" value="2"/>
</dbReference>
<evidence type="ECO:0000256" key="2">
    <source>
        <dbReference type="SAM" id="MobiDB-lite"/>
    </source>
</evidence>
<feature type="transmembrane region" description="Helical" evidence="3">
    <location>
        <begin position="365"/>
        <end position="382"/>
    </location>
</feature>
<sequence>MAARDVDSIDPESSTDSRSVIRPPSRRLFYVFIVNENIGYLNFCSYLIACFATILLVAYLGVVQPFILTVILGIPGNTTGNITGSLALYDEIIALPFTLIWGILSDRVGRRPVYSIGFICLGCSLIAYPYVNNIYPQMLLCRLLFSVGSSAATCMMTGTMSDIAGGLHERGRVSGAVGLFAGVGGLVAGMVLTKVPYQLTRIAKSEVEGIQLSYGIVGGCAVALGAIFIFSMPRTGRGDAKGVTAWAKSLISCNKPQVNGTDPDSQDSISPWRMLKYGIIAGRDPRVALAYMSSFVSRADTVLFTSFMSLWVVQHFADLGYCRGGNTCYVAAGDTHTLTGYGQGIALAFAPIYGYAGERFRKSSVLAFAGLVGAIGSIPFAFTKLPPADPSNFAFITLTGIGQMGMIVTGMTLVNGLNVDPKYRGSVAGVFSFTGAVSIMIMARLGGYLFDAWMRGAPFVLMGIAHLVIMVMSVYVSFVTPRLEREDRKRQIEELQRIKDMELETTEK</sequence>
<comment type="subcellular location">
    <subcellularLocation>
        <location evidence="1">Membrane</location>
        <topology evidence="1">Multi-pass membrane protein</topology>
    </subcellularLocation>
</comment>
<accession>A0A9P6PU74</accession>
<feature type="region of interest" description="Disordered" evidence="2">
    <location>
        <begin position="1"/>
        <end position="20"/>
    </location>
</feature>
<dbReference type="PROSITE" id="PS50850">
    <property type="entry name" value="MFS"/>
    <property type="match status" value="1"/>
</dbReference>
<keyword evidence="3" id="KW-1133">Transmembrane helix</keyword>
<dbReference type="EMBL" id="JAAAJA010000509">
    <property type="protein sequence ID" value="KAG0252602.1"/>
    <property type="molecule type" value="Genomic_DNA"/>
</dbReference>
<dbReference type="GO" id="GO:0016020">
    <property type="term" value="C:membrane"/>
    <property type="evidence" value="ECO:0007669"/>
    <property type="project" value="UniProtKB-SubCell"/>
</dbReference>
<dbReference type="Gene3D" id="1.20.1250.20">
    <property type="entry name" value="MFS general substrate transporter like domains"/>
    <property type="match status" value="2"/>
</dbReference>
<dbReference type="InterPro" id="IPR020846">
    <property type="entry name" value="MFS_dom"/>
</dbReference>
<evidence type="ECO:0000256" key="1">
    <source>
        <dbReference type="ARBA" id="ARBA00004141"/>
    </source>
</evidence>
<dbReference type="Proteomes" id="UP000726737">
    <property type="component" value="Unassembled WGS sequence"/>
</dbReference>
<reference evidence="5" key="1">
    <citation type="journal article" date="2020" name="Fungal Divers.">
        <title>Resolving the Mortierellaceae phylogeny through synthesis of multi-gene phylogenetics and phylogenomics.</title>
        <authorList>
            <person name="Vandepol N."/>
            <person name="Liber J."/>
            <person name="Desiro A."/>
            <person name="Na H."/>
            <person name="Kennedy M."/>
            <person name="Barry K."/>
            <person name="Grigoriev I.V."/>
            <person name="Miller A.N."/>
            <person name="O'Donnell K."/>
            <person name="Stajich J.E."/>
            <person name="Bonito G."/>
        </authorList>
    </citation>
    <scope>NUCLEOTIDE SEQUENCE</scope>
    <source>
        <strain evidence="5">KOD948</strain>
    </source>
</reference>
<dbReference type="PANTHER" id="PTHR23524:SF1">
    <property type="entry name" value="MRH DOMAIN-CONTAINING PROTEIN-RELATED"/>
    <property type="match status" value="1"/>
</dbReference>
<feature type="transmembrane region" description="Helical" evidence="3">
    <location>
        <begin position="46"/>
        <end position="74"/>
    </location>
</feature>
<keyword evidence="6" id="KW-1185">Reference proteome</keyword>
<keyword evidence="3" id="KW-0472">Membrane</keyword>
<comment type="caution">
    <text evidence="5">The sequence shown here is derived from an EMBL/GenBank/DDBJ whole genome shotgun (WGS) entry which is preliminary data.</text>
</comment>
<proteinExistence type="predicted"/>
<organism evidence="5 6">
    <name type="scientific">Mortierella polycephala</name>
    <dbReference type="NCBI Taxonomy" id="41804"/>
    <lineage>
        <taxon>Eukaryota</taxon>
        <taxon>Fungi</taxon>
        <taxon>Fungi incertae sedis</taxon>
        <taxon>Mucoromycota</taxon>
        <taxon>Mortierellomycotina</taxon>
        <taxon>Mortierellomycetes</taxon>
        <taxon>Mortierellales</taxon>
        <taxon>Mortierellaceae</taxon>
        <taxon>Mortierella</taxon>
    </lineage>
</organism>
<dbReference type="InterPro" id="IPR036259">
    <property type="entry name" value="MFS_trans_sf"/>
</dbReference>
<feature type="transmembrane region" description="Helical" evidence="3">
    <location>
        <begin position="212"/>
        <end position="231"/>
    </location>
</feature>
<feature type="transmembrane region" description="Helical" evidence="3">
    <location>
        <begin position="86"/>
        <end position="104"/>
    </location>
</feature>
<gene>
    <name evidence="5" type="ORF">BG011_006875</name>
</gene>